<reference evidence="1" key="1">
    <citation type="submission" date="2014-11" db="EMBL/GenBank/DDBJ databases">
        <authorList>
            <person name="Amaro Gonzalez C."/>
        </authorList>
    </citation>
    <scope>NUCLEOTIDE SEQUENCE</scope>
</reference>
<sequence length="32" mass="3712">MVHKDILKDVQCARMDISNSNINYSVIPSEYK</sequence>
<organism evidence="1">
    <name type="scientific">Anguilla anguilla</name>
    <name type="common">European freshwater eel</name>
    <name type="synonym">Muraena anguilla</name>
    <dbReference type="NCBI Taxonomy" id="7936"/>
    <lineage>
        <taxon>Eukaryota</taxon>
        <taxon>Metazoa</taxon>
        <taxon>Chordata</taxon>
        <taxon>Craniata</taxon>
        <taxon>Vertebrata</taxon>
        <taxon>Euteleostomi</taxon>
        <taxon>Actinopterygii</taxon>
        <taxon>Neopterygii</taxon>
        <taxon>Teleostei</taxon>
        <taxon>Anguilliformes</taxon>
        <taxon>Anguillidae</taxon>
        <taxon>Anguilla</taxon>
    </lineage>
</organism>
<dbReference type="AlphaFoldDB" id="A0A0E9VN52"/>
<accession>A0A0E9VN52</accession>
<name>A0A0E9VN52_ANGAN</name>
<reference evidence="1" key="2">
    <citation type="journal article" date="2015" name="Fish Shellfish Immunol.">
        <title>Early steps in the European eel (Anguilla anguilla)-Vibrio vulnificus interaction in the gills: Role of the RtxA13 toxin.</title>
        <authorList>
            <person name="Callol A."/>
            <person name="Pajuelo D."/>
            <person name="Ebbesson L."/>
            <person name="Teles M."/>
            <person name="MacKenzie S."/>
            <person name="Amaro C."/>
        </authorList>
    </citation>
    <scope>NUCLEOTIDE SEQUENCE</scope>
</reference>
<evidence type="ECO:0000313" key="1">
    <source>
        <dbReference type="EMBL" id="JAH78815.1"/>
    </source>
</evidence>
<dbReference type="EMBL" id="GBXM01029762">
    <property type="protein sequence ID" value="JAH78815.1"/>
    <property type="molecule type" value="Transcribed_RNA"/>
</dbReference>
<proteinExistence type="predicted"/>
<protein>
    <submittedName>
        <fullName evidence="1">Uncharacterized protein</fullName>
    </submittedName>
</protein>